<dbReference type="CDD" id="cd00030">
    <property type="entry name" value="C2"/>
    <property type="match status" value="1"/>
</dbReference>
<evidence type="ECO:0000256" key="1">
    <source>
        <dbReference type="ARBA" id="ARBA00004167"/>
    </source>
</evidence>
<evidence type="ECO:0000256" key="11">
    <source>
        <dbReference type="ARBA" id="ARBA00023136"/>
    </source>
</evidence>
<comment type="subcellular location">
    <subcellularLocation>
        <location evidence="1">Membrane</location>
        <topology evidence="1">Single-pass membrane protein</topology>
    </subcellularLocation>
</comment>
<gene>
    <name evidence="15" type="ORF">DCAR_019098</name>
</gene>
<protein>
    <submittedName>
        <fullName evidence="15">Uncharacterized protein</fullName>
    </submittedName>
</protein>
<accession>A0A164ZFI3</accession>
<dbReference type="OMA" id="FPCFGTV"/>
<dbReference type="GO" id="GO:0008289">
    <property type="term" value="F:lipid binding"/>
    <property type="evidence" value="ECO:0007669"/>
    <property type="project" value="UniProtKB-KW"/>
</dbReference>
<evidence type="ECO:0000256" key="8">
    <source>
        <dbReference type="ARBA" id="ARBA00022989"/>
    </source>
</evidence>
<dbReference type="InterPro" id="IPR035892">
    <property type="entry name" value="C2_domain_sf"/>
</dbReference>
<proteinExistence type="inferred from homology"/>
<keyword evidence="6" id="KW-0677">Repeat</keyword>
<evidence type="ECO:0000256" key="10">
    <source>
        <dbReference type="ARBA" id="ARBA00023121"/>
    </source>
</evidence>
<keyword evidence="7" id="KW-0106">Calcium</keyword>
<evidence type="ECO:0000256" key="2">
    <source>
        <dbReference type="ARBA" id="ARBA00006996"/>
    </source>
</evidence>
<dbReference type="Pfam" id="PF17047">
    <property type="entry name" value="SMP_LBD"/>
    <property type="match status" value="1"/>
</dbReference>
<evidence type="ECO:0000256" key="3">
    <source>
        <dbReference type="ARBA" id="ARBA00022448"/>
    </source>
</evidence>
<evidence type="ECO:0000256" key="9">
    <source>
        <dbReference type="ARBA" id="ARBA00023055"/>
    </source>
</evidence>
<dbReference type="FunFam" id="2.60.40.150:FF:000102">
    <property type="entry name" value="Synaptotagmin-2 isoform A"/>
    <property type="match status" value="1"/>
</dbReference>
<dbReference type="Gene3D" id="2.60.40.150">
    <property type="entry name" value="C2 domain"/>
    <property type="match status" value="2"/>
</dbReference>
<evidence type="ECO:0000259" key="14">
    <source>
        <dbReference type="PROSITE" id="PS51847"/>
    </source>
</evidence>
<dbReference type="AlphaFoldDB" id="A0A164ZFI3"/>
<dbReference type="GO" id="GO:0005783">
    <property type="term" value="C:endoplasmic reticulum"/>
    <property type="evidence" value="ECO:0007669"/>
    <property type="project" value="TreeGrafter"/>
</dbReference>
<organism evidence="15">
    <name type="scientific">Daucus carota subsp. sativus</name>
    <name type="common">Carrot</name>
    <dbReference type="NCBI Taxonomy" id="79200"/>
    <lineage>
        <taxon>Eukaryota</taxon>
        <taxon>Viridiplantae</taxon>
        <taxon>Streptophyta</taxon>
        <taxon>Embryophyta</taxon>
        <taxon>Tracheophyta</taxon>
        <taxon>Spermatophyta</taxon>
        <taxon>Magnoliopsida</taxon>
        <taxon>eudicotyledons</taxon>
        <taxon>Gunneridae</taxon>
        <taxon>Pentapetalae</taxon>
        <taxon>asterids</taxon>
        <taxon>campanulids</taxon>
        <taxon>Apiales</taxon>
        <taxon>Apiaceae</taxon>
        <taxon>Apioideae</taxon>
        <taxon>Scandiceae</taxon>
        <taxon>Daucinae</taxon>
        <taxon>Daucus</taxon>
        <taxon>Daucus sect. Daucus</taxon>
    </lineage>
</organism>
<comment type="caution">
    <text evidence="15">The sequence shown here is derived from an EMBL/GenBank/DDBJ whole genome shotgun (WGS) entry which is preliminary data.</text>
</comment>
<dbReference type="InterPro" id="IPR000008">
    <property type="entry name" value="C2_dom"/>
</dbReference>
<dbReference type="EMBL" id="LNRQ01000005">
    <property type="protein sequence ID" value="KZM95856.1"/>
    <property type="molecule type" value="Genomic_DNA"/>
</dbReference>
<feature type="domain" description="C2" evidence="13">
    <location>
        <begin position="439"/>
        <end position="556"/>
    </location>
</feature>
<dbReference type="SMART" id="SM00239">
    <property type="entry name" value="C2"/>
    <property type="match status" value="2"/>
</dbReference>
<evidence type="ECO:0000256" key="5">
    <source>
        <dbReference type="ARBA" id="ARBA00022723"/>
    </source>
</evidence>
<dbReference type="PANTHER" id="PTHR10774:SF62">
    <property type="entry name" value="SYNAPTOTAGMIN-3"/>
    <property type="match status" value="1"/>
</dbReference>
<dbReference type="Gramene" id="KZM95856">
    <property type="protein sequence ID" value="KZM95856"/>
    <property type="gene ID" value="DCAR_019098"/>
</dbReference>
<keyword evidence="8 12" id="KW-1133">Transmembrane helix</keyword>
<feature type="domain" description="C2" evidence="13">
    <location>
        <begin position="272"/>
        <end position="393"/>
    </location>
</feature>
<dbReference type="Pfam" id="PF00168">
    <property type="entry name" value="C2"/>
    <property type="match status" value="2"/>
</dbReference>
<evidence type="ECO:0000259" key="13">
    <source>
        <dbReference type="PROSITE" id="PS50004"/>
    </source>
</evidence>
<keyword evidence="9" id="KW-0445">Lipid transport</keyword>
<dbReference type="PANTHER" id="PTHR10774">
    <property type="entry name" value="EXTENDED SYNAPTOTAGMIN-RELATED"/>
    <property type="match status" value="1"/>
</dbReference>
<keyword evidence="4 12" id="KW-0812">Transmembrane</keyword>
<dbReference type="InterPro" id="IPR031468">
    <property type="entry name" value="SMP_LBD"/>
</dbReference>
<dbReference type="InterPro" id="IPR045050">
    <property type="entry name" value="Synaptotagmin_plant"/>
</dbReference>
<keyword evidence="10" id="KW-0446">Lipid-binding</keyword>
<evidence type="ECO:0000256" key="4">
    <source>
        <dbReference type="ARBA" id="ARBA00022692"/>
    </source>
</evidence>
<feature type="transmembrane region" description="Helical" evidence="12">
    <location>
        <begin position="6"/>
        <end position="30"/>
    </location>
</feature>
<dbReference type="CDD" id="cd21677">
    <property type="entry name" value="SMP_SYT"/>
    <property type="match status" value="1"/>
</dbReference>
<dbReference type="PRINTS" id="PR00360">
    <property type="entry name" value="C2DOMAIN"/>
</dbReference>
<dbReference type="GO" id="GO:0046872">
    <property type="term" value="F:metal ion binding"/>
    <property type="evidence" value="ECO:0007669"/>
    <property type="project" value="UniProtKB-KW"/>
</dbReference>
<keyword evidence="5" id="KW-0479">Metal-binding</keyword>
<dbReference type="PROSITE" id="PS50004">
    <property type="entry name" value="C2"/>
    <property type="match status" value="2"/>
</dbReference>
<dbReference type="SUPFAM" id="SSF49562">
    <property type="entry name" value="C2 domain (Calcium/lipid-binding domain, CaLB)"/>
    <property type="match status" value="2"/>
</dbReference>
<evidence type="ECO:0000313" key="15">
    <source>
        <dbReference type="EMBL" id="KZM95856.1"/>
    </source>
</evidence>
<name>A0A164ZFI3_DAUCS</name>
<feature type="domain" description="SMP-LTD" evidence="14">
    <location>
        <begin position="95"/>
        <end position="279"/>
    </location>
</feature>
<dbReference type="PROSITE" id="PS51847">
    <property type="entry name" value="SMP"/>
    <property type="match status" value="1"/>
</dbReference>
<evidence type="ECO:0000256" key="12">
    <source>
        <dbReference type="SAM" id="Phobius"/>
    </source>
</evidence>
<reference evidence="15" key="1">
    <citation type="journal article" date="2016" name="Nat. Genet.">
        <title>A high-quality carrot genome assembly provides new insights into carotenoid accumulation and asterid genome evolution.</title>
        <authorList>
            <person name="Iorizzo M."/>
            <person name="Ellison S."/>
            <person name="Senalik D."/>
            <person name="Zeng P."/>
            <person name="Satapoomin P."/>
            <person name="Huang J."/>
            <person name="Bowman M."/>
            <person name="Iovene M."/>
            <person name="Sanseverino W."/>
            <person name="Cavagnaro P."/>
            <person name="Yildiz M."/>
            <person name="Macko-Podgorni A."/>
            <person name="Moranska E."/>
            <person name="Grzebelus E."/>
            <person name="Grzebelus D."/>
            <person name="Ashrafi H."/>
            <person name="Zheng Z."/>
            <person name="Cheng S."/>
            <person name="Spooner D."/>
            <person name="Van Deynze A."/>
            <person name="Simon P."/>
        </authorList>
    </citation>
    <scope>NUCLEOTIDE SEQUENCE [LARGE SCALE GENOMIC DNA]</scope>
    <source>
        <tissue evidence="15">Leaf</tissue>
    </source>
</reference>
<keyword evidence="11 12" id="KW-0472">Membrane</keyword>
<evidence type="ECO:0000256" key="7">
    <source>
        <dbReference type="ARBA" id="ARBA00022837"/>
    </source>
</evidence>
<comment type="similarity">
    <text evidence="2">Belongs to the synaptotagmin family.</text>
</comment>
<evidence type="ECO:0000256" key="6">
    <source>
        <dbReference type="ARBA" id="ARBA00022737"/>
    </source>
</evidence>
<keyword evidence="3" id="KW-0813">Transport</keyword>
<sequence length="580" mass="65168">MGFVSTFLGLVGFGIGIPLGLFIGFYLFIYSASKDDHHLKDPVVTPLSELDTDALDEVITELPIWVKNSDYDRVDWLNKFLFDMWPYLDKVYFLPPDPMKWSGIRIPTRGLSGIVLQAICGMIKVIAEPIFAEYIGKFQCEAIDFEILSLGTLPPIIHGIKIYETTERELVMEPAIKWAGNQNITVAIKLLSQRITVQLVDMQVFVAPRVTLKSLVPTFPCFASIVVSLMEKPHIDFGMNVLGCDIMSIPGLYRPVQDIIKKQVASLYHWPRTYEIPILDASSVAIKKPVGILHVKVVRAIKLLKMDILGTSDPYVKLSLSGERLPSKKTTIKKRNLNPEWNENFKLLVKDPQSQILNINVFDWDKVGAHDKLGSQVVPLKLLKPQESTEFILDLLKNTNVSDPQKKKPRGKIVVELKYAPFREDNNIVSGSLDGSLRIESQNEASCNSMTSSGAGVLMVTVQGAEDVEGERHNNPYALVIFKGETKKSKVIKRTRDPLWNEEFQFVLEEPPVNDKIHIKVMSKRRGIGFRRKESLGHVDIDLADVVHNGRINRKYHLIDSKNGMGGYPVSCDVCVSFGG</sequence>
<dbReference type="InterPro" id="IPR039010">
    <property type="entry name" value="Synaptotagmin_SMP"/>
</dbReference>
<dbReference type="GO" id="GO:0006869">
    <property type="term" value="P:lipid transport"/>
    <property type="evidence" value="ECO:0007669"/>
    <property type="project" value="UniProtKB-KW"/>
</dbReference>
<dbReference type="GO" id="GO:0016020">
    <property type="term" value="C:membrane"/>
    <property type="evidence" value="ECO:0007669"/>
    <property type="project" value="UniProtKB-SubCell"/>
</dbReference>